<dbReference type="PANTHER" id="PTHR43463">
    <property type="entry name" value="NICOTINATE-NUCLEOTIDE--DIMETHYLBENZIMIDAZOLE PHOSPHORIBOSYLTRANSFERASE"/>
    <property type="match status" value="1"/>
</dbReference>
<protein>
    <recommendedName>
        <fullName evidence="4 11">Nicotinate-nucleotide--dimethylbenzimidazole phosphoribosyltransferase</fullName>
        <shortName evidence="11">NN:DBI PRT</shortName>
        <ecNumber evidence="3 11">2.4.2.21</ecNumber>
    </recommendedName>
    <alternativeName>
        <fullName evidence="9 11">N(1)-alpha-phosphoribosyltransferase</fullName>
    </alternativeName>
</protein>
<comment type="similarity">
    <text evidence="2 11">Belongs to the CobT family.</text>
</comment>
<accession>A0A1H1X782</accession>
<dbReference type="PANTHER" id="PTHR43463:SF1">
    <property type="entry name" value="NICOTINATE-NUCLEOTIDE--DIMETHYLBENZIMIDAZOLE PHOSPHORIBOSYLTRANSFERASE"/>
    <property type="match status" value="1"/>
</dbReference>
<evidence type="ECO:0000256" key="5">
    <source>
        <dbReference type="ARBA" id="ARBA00022573"/>
    </source>
</evidence>
<dbReference type="UniPathway" id="UPA00061">
    <property type="reaction ID" value="UER00516"/>
</dbReference>
<evidence type="ECO:0000256" key="3">
    <source>
        <dbReference type="ARBA" id="ARBA00011991"/>
    </source>
</evidence>
<evidence type="ECO:0000256" key="4">
    <source>
        <dbReference type="ARBA" id="ARBA00015486"/>
    </source>
</evidence>
<sequence>MDTKASSAGSNDWQIEPVDHSLEPQLRSRIDGKAKPLGSLGRLEDLAVQLGLIWHPLAPRTERAVVFVFAADHGLTAEGVSLYPANVTRAMVATYLAGRAAVNALAKASGVDVQVIDAGVDADIPAHPGLIDAKIRRGSRNAAHQAALTPQEVSDCLARGASIVAASIDAGTDVVAIGEMGIGNTTSAALLMHRLAPAPLADCVGAGAGLDTAGVARKLAVAERAASRSKANSPLEVLAEFGGYEIAMMAGAVLGSAARRRPVIIDGFIATAAALVAVRLQPAARDYCVFSHRSAERGHTLLLEALDAKPYLDLGLRLGEGTGAVIAVPLLRAAAGILIEMADLSEVLAGTLQPQPADCGHG</sequence>
<dbReference type="Pfam" id="PF02277">
    <property type="entry name" value="DBI_PRT"/>
    <property type="match status" value="1"/>
</dbReference>
<evidence type="ECO:0000256" key="11">
    <source>
        <dbReference type="HAMAP-Rule" id="MF_00230"/>
    </source>
</evidence>
<evidence type="ECO:0000256" key="1">
    <source>
        <dbReference type="ARBA" id="ARBA00005049"/>
    </source>
</evidence>
<dbReference type="Proteomes" id="UP000243904">
    <property type="component" value="Chromosome I"/>
</dbReference>
<keyword evidence="5 11" id="KW-0169">Cobalamin biosynthesis</keyword>
<gene>
    <name evidence="11" type="primary">cobT</name>
    <name evidence="12" type="ORF">SAMN05444158_4193</name>
</gene>
<comment type="function">
    <text evidence="11">Catalyzes the synthesis of alpha-ribazole-5'-phosphate from nicotinate mononucleotide (NAMN) and 5,6-dimethylbenzimidazole (DMB).</text>
</comment>
<dbReference type="InterPro" id="IPR023827">
    <property type="entry name" value="Peptidase_S8_Asp-AS"/>
</dbReference>
<dbReference type="InterPro" id="IPR036087">
    <property type="entry name" value="Nict_dMeBzImd_PRibTrfase_sf"/>
</dbReference>
<evidence type="ECO:0000256" key="8">
    <source>
        <dbReference type="ARBA" id="ARBA00022801"/>
    </source>
</evidence>
<proteinExistence type="inferred from homology"/>
<keyword evidence="6 11" id="KW-0328">Glycosyltransferase</keyword>
<evidence type="ECO:0000313" key="12">
    <source>
        <dbReference type="EMBL" id="SDT05203.1"/>
    </source>
</evidence>
<dbReference type="RefSeq" id="WP_146688634.1">
    <property type="nucleotide sequence ID" value="NZ_LT629750.1"/>
</dbReference>
<organism evidence="12 13">
    <name type="scientific">Bradyrhizobium canariense</name>
    <dbReference type="NCBI Taxonomy" id="255045"/>
    <lineage>
        <taxon>Bacteria</taxon>
        <taxon>Pseudomonadati</taxon>
        <taxon>Pseudomonadota</taxon>
        <taxon>Alphaproteobacteria</taxon>
        <taxon>Hyphomicrobiales</taxon>
        <taxon>Nitrobacteraceae</taxon>
        <taxon>Bradyrhizobium</taxon>
    </lineage>
</organism>
<evidence type="ECO:0000256" key="10">
    <source>
        <dbReference type="ARBA" id="ARBA00047340"/>
    </source>
</evidence>
<evidence type="ECO:0000256" key="7">
    <source>
        <dbReference type="ARBA" id="ARBA00022679"/>
    </source>
</evidence>
<dbReference type="AlphaFoldDB" id="A0A1H1X782"/>
<dbReference type="SUPFAM" id="SSF52733">
    <property type="entry name" value="Nicotinate mononucleotide:5,6-dimethylbenzimidazole phosphoribosyltransferase (CobT)"/>
    <property type="match status" value="1"/>
</dbReference>
<name>A0A1H1X782_9BRAD</name>
<reference evidence="13" key="1">
    <citation type="submission" date="2016-10" db="EMBL/GenBank/DDBJ databases">
        <authorList>
            <person name="Varghese N."/>
            <person name="Submissions S."/>
        </authorList>
    </citation>
    <scope>NUCLEOTIDE SEQUENCE [LARGE SCALE GENOMIC DNA]</scope>
    <source>
        <strain evidence="13">GAS369</strain>
    </source>
</reference>
<dbReference type="PROSITE" id="PS00136">
    <property type="entry name" value="SUBTILASE_ASP"/>
    <property type="match status" value="1"/>
</dbReference>
<evidence type="ECO:0000313" key="13">
    <source>
        <dbReference type="Proteomes" id="UP000243904"/>
    </source>
</evidence>
<dbReference type="Gene3D" id="1.10.1610.10">
    <property type="match status" value="1"/>
</dbReference>
<comment type="catalytic activity">
    <reaction evidence="10 11">
        <text>5,6-dimethylbenzimidazole + nicotinate beta-D-ribonucleotide = alpha-ribazole 5'-phosphate + nicotinate + H(+)</text>
        <dbReference type="Rhea" id="RHEA:11196"/>
        <dbReference type="ChEBI" id="CHEBI:15378"/>
        <dbReference type="ChEBI" id="CHEBI:15890"/>
        <dbReference type="ChEBI" id="CHEBI:32544"/>
        <dbReference type="ChEBI" id="CHEBI:57502"/>
        <dbReference type="ChEBI" id="CHEBI:57918"/>
        <dbReference type="EC" id="2.4.2.21"/>
    </reaction>
</comment>
<dbReference type="GO" id="GO:0009236">
    <property type="term" value="P:cobalamin biosynthetic process"/>
    <property type="evidence" value="ECO:0007669"/>
    <property type="project" value="UniProtKB-UniRule"/>
</dbReference>
<dbReference type="InterPro" id="IPR023195">
    <property type="entry name" value="Nict_dMeBzImd_PRibTrfase_N"/>
</dbReference>
<dbReference type="EC" id="2.4.2.21" evidence="3 11"/>
<dbReference type="GO" id="GO:0016787">
    <property type="term" value="F:hydrolase activity"/>
    <property type="evidence" value="ECO:0007669"/>
    <property type="project" value="UniProtKB-KW"/>
</dbReference>
<evidence type="ECO:0000256" key="9">
    <source>
        <dbReference type="ARBA" id="ARBA00030686"/>
    </source>
</evidence>
<dbReference type="Gene3D" id="3.40.50.10210">
    <property type="match status" value="1"/>
</dbReference>
<feature type="active site" description="Proton acceptor" evidence="11">
    <location>
        <position position="320"/>
    </location>
</feature>
<dbReference type="CDD" id="cd02439">
    <property type="entry name" value="DMB-PRT_CobT"/>
    <property type="match status" value="1"/>
</dbReference>
<dbReference type="InterPro" id="IPR003200">
    <property type="entry name" value="Nict_dMeBzImd_PRibTrfase"/>
</dbReference>
<keyword evidence="13" id="KW-1185">Reference proteome</keyword>
<dbReference type="HAMAP" id="MF_00230">
    <property type="entry name" value="CobT"/>
    <property type="match status" value="1"/>
</dbReference>
<dbReference type="NCBIfam" id="NF000996">
    <property type="entry name" value="PRK00105.1"/>
    <property type="match status" value="1"/>
</dbReference>
<keyword evidence="7 11" id="KW-0808">Transferase</keyword>
<evidence type="ECO:0000256" key="6">
    <source>
        <dbReference type="ARBA" id="ARBA00022676"/>
    </source>
</evidence>
<dbReference type="InterPro" id="IPR017846">
    <property type="entry name" value="Nict_dMeBzImd_PRibTrfase_bact"/>
</dbReference>
<dbReference type="EMBL" id="LT629750">
    <property type="protein sequence ID" value="SDT05203.1"/>
    <property type="molecule type" value="Genomic_DNA"/>
</dbReference>
<evidence type="ECO:0000256" key="2">
    <source>
        <dbReference type="ARBA" id="ARBA00007110"/>
    </source>
</evidence>
<keyword evidence="8" id="KW-0378">Hydrolase</keyword>
<dbReference type="NCBIfam" id="TIGR03160">
    <property type="entry name" value="cobT_DBIPRT"/>
    <property type="match status" value="1"/>
</dbReference>
<dbReference type="GO" id="GO:0008939">
    <property type="term" value="F:nicotinate-nucleotide-dimethylbenzimidazole phosphoribosyltransferase activity"/>
    <property type="evidence" value="ECO:0007669"/>
    <property type="project" value="UniProtKB-UniRule"/>
</dbReference>
<dbReference type="FunFam" id="3.40.50.10210:FF:000001">
    <property type="entry name" value="Nicotinate-nucleotide--dimethylbenzimidazole phosphoribosyltransferase"/>
    <property type="match status" value="1"/>
</dbReference>
<comment type="pathway">
    <text evidence="1 11">Nucleoside biosynthesis; alpha-ribazole biosynthesis; alpha-ribazole from 5,6-dimethylbenzimidazole: step 1/2.</text>
</comment>